<gene>
    <name evidence="2" type="ORF">COB21_05705</name>
</gene>
<feature type="chain" id="PRO_5012336573" evidence="1">
    <location>
        <begin position="26"/>
        <end position="286"/>
    </location>
</feature>
<sequence length="286" mass="32111">MKKHLFFSLLATTVFATIAPLNVTAKPLQSTEQDAPQESGFWSSLITGLISAFSTTSLDSANCEIYHEDGYLYVNRWANNHDPYTSYTPTSIHCSDGGYVYFQENAYHRPAPSPFGTLTLTSYDEIYVQKNGPYKNQLILNRAGTISPVKAIYASGNNVYIDIKESFGTNDAHEFIYLNNDMVSFENGRLYVELNYKGVSFTFSPPCICLDNDQMYVSIHDNGLYLDAFGDLCAKYILPLITPQNLCYTAYDNEIIALKHSLGIYQNGSYITPRTIYSADGVFLFD</sequence>
<evidence type="ECO:0000313" key="2">
    <source>
        <dbReference type="EMBL" id="PCI75410.1"/>
    </source>
</evidence>
<protein>
    <submittedName>
        <fullName evidence="2">Uncharacterized protein</fullName>
    </submittedName>
</protein>
<reference evidence="3" key="1">
    <citation type="submission" date="2017-08" db="EMBL/GenBank/DDBJ databases">
        <title>A dynamic microbial community with high functional redundancy inhabits the cold, oxic subseafloor aquifer.</title>
        <authorList>
            <person name="Tully B.J."/>
            <person name="Wheat C.G."/>
            <person name="Glazer B.T."/>
            <person name="Huber J.A."/>
        </authorList>
    </citation>
    <scope>NUCLEOTIDE SEQUENCE [LARGE SCALE GENOMIC DNA]</scope>
</reference>
<evidence type="ECO:0000256" key="1">
    <source>
        <dbReference type="SAM" id="SignalP"/>
    </source>
</evidence>
<evidence type="ECO:0000313" key="3">
    <source>
        <dbReference type="Proteomes" id="UP000218775"/>
    </source>
</evidence>
<dbReference type="AlphaFoldDB" id="A0A2A4WYM3"/>
<comment type="caution">
    <text evidence="2">The sequence shown here is derived from an EMBL/GenBank/DDBJ whole genome shotgun (WGS) entry which is preliminary data.</text>
</comment>
<dbReference type="Proteomes" id="UP000218775">
    <property type="component" value="Unassembled WGS sequence"/>
</dbReference>
<accession>A0A2A4WYM3</accession>
<feature type="signal peptide" evidence="1">
    <location>
        <begin position="1"/>
        <end position="25"/>
    </location>
</feature>
<name>A0A2A4WYM3_UNCAE</name>
<organism evidence="2 3">
    <name type="scientific">Aerophobetes bacterium</name>
    <dbReference type="NCBI Taxonomy" id="2030807"/>
    <lineage>
        <taxon>Bacteria</taxon>
        <taxon>Candidatus Aerophobota</taxon>
    </lineage>
</organism>
<proteinExistence type="predicted"/>
<dbReference type="EMBL" id="NVUK01000048">
    <property type="protein sequence ID" value="PCI75410.1"/>
    <property type="molecule type" value="Genomic_DNA"/>
</dbReference>
<keyword evidence="1" id="KW-0732">Signal</keyword>